<proteinExistence type="predicted"/>
<name>A0ABR6WF87_9BACT</name>
<organism evidence="1 2">
    <name type="scientific">Spirosoma utsteinense</name>
    <dbReference type="NCBI Taxonomy" id="2585773"/>
    <lineage>
        <taxon>Bacteria</taxon>
        <taxon>Pseudomonadati</taxon>
        <taxon>Bacteroidota</taxon>
        <taxon>Cytophagia</taxon>
        <taxon>Cytophagales</taxon>
        <taxon>Cytophagaceae</taxon>
        <taxon>Spirosoma</taxon>
    </lineage>
</organism>
<protein>
    <submittedName>
        <fullName evidence="1">Uncharacterized protein</fullName>
    </submittedName>
</protein>
<accession>A0ABR6WF87</accession>
<dbReference type="EMBL" id="VFIA01000053">
    <property type="protein sequence ID" value="MBC3794665.1"/>
    <property type="molecule type" value="Genomic_DNA"/>
</dbReference>
<evidence type="ECO:0000313" key="2">
    <source>
        <dbReference type="Proteomes" id="UP000700732"/>
    </source>
</evidence>
<evidence type="ECO:0000313" key="1">
    <source>
        <dbReference type="EMBL" id="MBC3794665.1"/>
    </source>
</evidence>
<gene>
    <name evidence="1" type="ORF">FH603_5195</name>
</gene>
<dbReference type="Proteomes" id="UP000700732">
    <property type="component" value="Unassembled WGS sequence"/>
</dbReference>
<reference evidence="1 2" key="1">
    <citation type="submission" date="2019-06" db="EMBL/GenBank/DDBJ databases">
        <title>Spirosoma utsteinense sp. nov. isolated from Antarctic ice-free soils.</title>
        <authorList>
            <person name="Tahon G."/>
        </authorList>
    </citation>
    <scope>NUCLEOTIDE SEQUENCE [LARGE SCALE GENOMIC DNA]</scope>
    <source>
        <strain evidence="1 2">LMG 31447</strain>
    </source>
</reference>
<comment type="caution">
    <text evidence="1">The sequence shown here is derived from an EMBL/GenBank/DDBJ whole genome shotgun (WGS) entry which is preliminary data.</text>
</comment>
<sequence>MRYLLLLNALLLVEGCQLVEPNEVAATVFNHRYSTMCTCCGGLEVQVGSAKYRTRAIPAPFVTDTLPVNKDSLNVWIRYKDDDSDCGRIKNDLRVCFG</sequence>
<keyword evidence="2" id="KW-1185">Reference proteome</keyword>